<dbReference type="AlphaFoldDB" id="A0A315XMA7"/>
<keyword evidence="2" id="KW-1185">Reference proteome</keyword>
<comment type="caution">
    <text evidence="1">The sequence shown here is derived from an EMBL/GenBank/DDBJ whole genome shotgun (WGS) entry which is preliminary data.</text>
</comment>
<accession>A0A315XMA7</accession>
<dbReference type="Proteomes" id="UP000251717">
    <property type="component" value="Unassembled WGS sequence"/>
</dbReference>
<evidence type="ECO:0000313" key="1">
    <source>
        <dbReference type="EMBL" id="PWB86503.1"/>
    </source>
</evidence>
<dbReference type="EMBL" id="MZGS01000024">
    <property type="protein sequence ID" value="PWB86503.1"/>
    <property type="molecule type" value="Genomic_DNA"/>
</dbReference>
<proteinExistence type="predicted"/>
<organism evidence="1 2">
    <name type="scientific">Methanobrevibacter thaueri</name>
    <dbReference type="NCBI Taxonomy" id="190975"/>
    <lineage>
        <taxon>Archaea</taxon>
        <taxon>Methanobacteriati</taxon>
        <taxon>Methanobacteriota</taxon>
        <taxon>Methanomada group</taxon>
        <taxon>Methanobacteria</taxon>
        <taxon>Methanobacteriales</taxon>
        <taxon>Methanobacteriaceae</taxon>
        <taxon>Methanobrevibacter</taxon>
    </lineage>
</organism>
<evidence type="ECO:0000313" key="2">
    <source>
        <dbReference type="Proteomes" id="UP000251717"/>
    </source>
</evidence>
<protein>
    <submittedName>
        <fullName evidence="1">Uncharacterized protein</fullName>
    </submittedName>
</protein>
<name>A0A315XMA7_9EURY</name>
<gene>
    <name evidence="1" type="ORF">MBBTH_14860</name>
</gene>
<reference evidence="1 2" key="1">
    <citation type="submission" date="2017-03" db="EMBL/GenBank/DDBJ databases">
        <title>Genome sequence of Methanobrevibacter thaueri.</title>
        <authorList>
            <person name="Poehlein A."/>
            <person name="Seedorf H."/>
            <person name="Daniel R."/>
        </authorList>
    </citation>
    <scope>NUCLEOTIDE SEQUENCE [LARGE SCALE GENOMIC DNA]</scope>
    <source>
        <strain evidence="1 2">DSM 11995</strain>
    </source>
</reference>
<sequence>MIYIIQTIEFMAFAMIQILNDIHNIIHPLNYL</sequence>